<dbReference type="PANTHER" id="PTHR43827:SF13">
    <property type="entry name" value="ALDO_KETO REDUCTASE FAMILY PROTEIN"/>
    <property type="match status" value="1"/>
</dbReference>
<keyword evidence="3" id="KW-1185">Reference proteome</keyword>
<dbReference type="InterPro" id="IPR018170">
    <property type="entry name" value="Aldo/ket_reductase_CS"/>
</dbReference>
<accession>A0A6A4BJP2</accession>
<protein>
    <recommendedName>
        <fullName evidence="1">NADP-dependent oxidoreductase domain-containing protein</fullName>
    </recommendedName>
</protein>
<dbReference type="GO" id="GO:0016491">
    <property type="term" value="F:oxidoreductase activity"/>
    <property type="evidence" value="ECO:0007669"/>
    <property type="project" value="InterPro"/>
</dbReference>
<organism evidence="2 3">
    <name type="scientific">Phytophthora rubi</name>
    <dbReference type="NCBI Taxonomy" id="129364"/>
    <lineage>
        <taxon>Eukaryota</taxon>
        <taxon>Sar</taxon>
        <taxon>Stramenopiles</taxon>
        <taxon>Oomycota</taxon>
        <taxon>Peronosporomycetes</taxon>
        <taxon>Peronosporales</taxon>
        <taxon>Peronosporaceae</taxon>
        <taxon>Phytophthora</taxon>
    </lineage>
</organism>
<dbReference type="PROSITE" id="PS00798">
    <property type="entry name" value="ALDOKETO_REDUCTASE_1"/>
    <property type="match status" value="1"/>
</dbReference>
<gene>
    <name evidence="2" type="ORF">PR003_g30389</name>
</gene>
<dbReference type="InterPro" id="IPR023210">
    <property type="entry name" value="NADP_OxRdtase_dom"/>
</dbReference>
<dbReference type="PANTHER" id="PTHR43827">
    <property type="entry name" value="2,5-DIKETO-D-GLUCONIC ACID REDUCTASE"/>
    <property type="match status" value="1"/>
</dbReference>
<sequence length="131" mass="13609">MSACIETKTLPSGAKIPVLGLGVKLSEPGAETYNAVLSALKLGYRHIDTAQYYANEADVGRAIKDSAPTAACKTVIASDCDALEHCLPNFMTSSSSDGQVWGEASSSAPSNHLMNLVRSSYRGSKVLGGAS</sequence>
<evidence type="ECO:0000313" key="3">
    <source>
        <dbReference type="Proteomes" id="UP000434957"/>
    </source>
</evidence>
<dbReference type="Gene3D" id="3.20.20.100">
    <property type="entry name" value="NADP-dependent oxidoreductase domain"/>
    <property type="match status" value="1"/>
</dbReference>
<dbReference type="Pfam" id="PF00248">
    <property type="entry name" value="Aldo_ket_red"/>
    <property type="match status" value="1"/>
</dbReference>
<reference evidence="2 3" key="1">
    <citation type="submission" date="2018-08" db="EMBL/GenBank/DDBJ databases">
        <title>Genomic investigation of the strawberry pathogen Phytophthora fragariae indicates pathogenicity is determined by transcriptional variation in three key races.</title>
        <authorList>
            <person name="Adams T.M."/>
            <person name="Armitage A.D."/>
            <person name="Sobczyk M.K."/>
            <person name="Bates H.J."/>
            <person name="Dunwell J.M."/>
            <person name="Nellist C.F."/>
            <person name="Harrison R.J."/>
        </authorList>
    </citation>
    <scope>NUCLEOTIDE SEQUENCE [LARGE SCALE GENOMIC DNA]</scope>
    <source>
        <strain evidence="2 3">SCRP333</strain>
    </source>
</reference>
<dbReference type="SUPFAM" id="SSF51430">
    <property type="entry name" value="NAD(P)-linked oxidoreductase"/>
    <property type="match status" value="1"/>
</dbReference>
<proteinExistence type="predicted"/>
<dbReference type="InterPro" id="IPR020471">
    <property type="entry name" value="AKR"/>
</dbReference>
<comment type="caution">
    <text evidence="2">The sequence shown here is derived from an EMBL/GenBank/DDBJ whole genome shotgun (WGS) entry which is preliminary data.</text>
</comment>
<evidence type="ECO:0000259" key="1">
    <source>
        <dbReference type="Pfam" id="PF00248"/>
    </source>
</evidence>
<dbReference type="EMBL" id="QXFT01005626">
    <property type="protein sequence ID" value="KAE9271843.1"/>
    <property type="molecule type" value="Genomic_DNA"/>
</dbReference>
<dbReference type="AlphaFoldDB" id="A0A6A4BJP2"/>
<dbReference type="Proteomes" id="UP000434957">
    <property type="component" value="Unassembled WGS sequence"/>
</dbReference>
<dbReference type="InterPro" id="IPR036812">
    <property type="entry name" value="NAD(P)_OxRdtase_dom_sf"/>
</dbReference>
<name>A0A6A4BJP2_9STRA</name>
<evidence type="ECO:0000313" key="2">
    <source>
        <dbReference type="EMBL" id="KAE9271843.1"/>
    </source>
</evidence>
<feature type="domain" description="NADP-dependent oxidoreductase" evidence="1">
    <location>
        <begin position="30"/>
        <end position="80"/>
    </location>
</feature>